<keyword evidence="1" id="KW-1133">Transmembrane helix</keyword>
<comment type="caution">
    <text evidence="2">The sequence shown here is derived from an EMBL/GenBank/DDBJ whole genome shotgun (WGS) entry which is preliminary data.</text>
</comment>
<keyword evidence="3" id="KW-1185">Reference proteome</keyword>
<evidence type="ECO:0000313" key="2">
    <source>
        <dbReference type="EMBL" id="GGR83437.1"/>
    </source>
</evidence>
<keyword evidence="1" id="KW-0812">Transmembrane</keyword>
<reference evidence="2" key="2">
    <citation type="submission" date="2020-09" db="EMBL/GenBank/DDBJ databases">
        <authorList>
            <person name="Sun Q."/>
            <person name="Ohkuma M."/>
        </authorList>
    </citation>
    <scope>NUCLEOTIDE SEQUENCE</scope>
    <source>
        <strain evidence="2">JCM 4386</strain>
    </source>
</reference>
<proteinExistence type="predicted"/>
<reference evidence="2" key="1">
    <citation type="journal article" date="2014" name="Int. J. Syst. Evol. Microbiol.">
        <title>Complete genome sequence of Corynebacterium casei LMG S-19264T (=DSM 44701T), isolated from a smear-ripened cheese.</title>
        <authorList>
            <consortium name="US DOE Joint Genome Institute (JGI-PGF)"/>
            <person name="Walter F."/>
            <person name="Albersmeier A."/>
            <person name="Kalinowski J."/>
            <person name="Ruckert C."/>
        </authorList>
    </citation>
    <scope>NUCLEOTIDE SEQUENCE</scope>
    <source>
        <strain evidence="2">JCM 4386</strain>
    </source>
</reference>
<dbReference type="Proteomes" id="UP000606194">
    <property type="component" value="Unassembled WGS sequence"/>
</dbReference>
<sequence>MGMKMTMTTRCTVAVRWQHLRVVIIVVVIAILSLPTHGPGDSSLLDTLLPRV</sequence>
<protein>
    <submittedName>
        <fullName evidence="2">Uncharacterized protein</fullName>
    </submittedName>
</protein>
<keyword evidence="1" id="KW-0472">Membrane</keyword>
<dbReference type="RefSeq" id="WP_190149128.1">
    <property type="nucleotide sequence ID" value="NZ_BMTL01000008.1"/>
</dbReference>
<accession>A0A918L2F9</accession>
<evidence type="ECO:0000256" key="1">
    <source>
        <dbReference type="SAM" id="Phobius"/>
    </source>
</evidence>
<feature type="transmembrane region" description="Helical" evidence="1">
    <location>
        <begin position="20"/>
        <end position="38"/>
    </location>
</feature>
<organism evidence="2 3">
    <name type="scientific">Streptomyces humidus</name>
    <dbReference type="NCBI Taxonomy" id="52259"/>
    <lineage>
        <taxon>Bacteria</taxon>
        <taxon>Bacillati</taxon>
        <taxon>Actinomycetota</taxon>
        <taxon>Actinomycetes</taxon>
        <taxon>Kitasatosporales</taxon>
        <taxon>Streptomycetaceae</taxon>
        <taxon>Streptomyces</taxon>
    </lineage>
</organism>
<evidence type="ECO:0000313" key="3">
    <source>
        <dbReference type="Proteomes" id="UP000606194"/>
    </source>
</evidence>
<dbReference type="EMBL" id="BMTL01000008">
    <property type="protein sequence ID" value="GGR83437.1"/>
    <property type="molecule type" value="Genomic_DNA"/>
</dbReference>
<dbReference type="AlphaFoldDB" id="A0A918L2F9"/>
<gene>
    <name evidence="2" type="ORF">GCM10010269_23230</name>
</gene>
<name>A0A918L2F9_9ACTN</name>